<evidence type="ECO:0000256" key="1">
    <source>
        <dbReference type="SAM" id="MobiDB-lite"/>
    </source>
</evidence>
<accession>A6G469</accession>
<feature type="compositionally biased region" description="Polar residues" evidence="1">
    <location>
        <begin position="58"/>
        <end position="75"/>
    </location>
</feature>
<sequence>MLASLMALAGCGRDLLPNNNFGSLGEGDEADEGGPGAGADDGATTASTTDDDVGEDGPTSSSDEAPTSDTASEGPTSDTADESEDETASATTASADESTDADDQDDVDESDSFDGVDTWGTPPDVTNEPCAPLAQDCFPTHKCVPYATVEGSPFLDANKCMPILGDKIWGEPCTLSDFNEAQDDCNGEGFCWNLEWVEGELHGTCVPFCVGSPQDLMCPEGWGCLFSGAVALCAKQCHPLAQDCPLDYGCYWAGNGFDCGLVASPGGDLEACDMTNDCVPGLACVDKALVPECSGSDVNCCTPWCDITGPDTCAAPRSCVPFFEPGQAPPSFGDVGVCILG</sequence>
<reference evidence="2 3" key="1">
    <citation type="submission" date="2007-06" db="EMBL/GenBank/DDBJ databases">
        <authorList>
            <person name="Shimkets L."/>
            <person name="Ferriera S."/>
            <person name="Johnson J."/>
            <person name="Kravitz S."/>
            <person name="Beeson K."/>
            <person name="Sutton G."/>
            <person name="Rogers Y.-H."/>
            <person name="Friedman R."/>
            <person name="Frazier M."/>
            <person name="Venter J.C."/>
        </authorList>
    </citation>
    <scope>NUCLEOTIDE SEQUENCE [LARGE SCALE GENOMIC DNA]</scope>
    <source>
        <strain evidence="2 3">SIR-1</strain>
    </source>
</reference>
<evidence type="ECO:0000313" key="3">
    <source>
        <dbReference type="Proteomes" id="UP000005801"/>
    </source>
</evidence>
<gene>
    <name evidence="2" type="ORF">PPSIR1_02526</name>
</gene>
<dbReference type="Proteomes" id="UP000005801">
    <property type="component" value="Unassembled WGS sequence"/>
</dbReference>
<evidence type="ECO:0000313" key="2">
    <source>
        <dbReference type="EMBL" id="EDM79392.1"/>
    </source>
</evidence>
<name>A6G469_9BACT</name>
<dbReference type="EMBL" id="ABCS01000020">
    <property type="protein sequence ID" value="EDM79392.1"/>
    <property type="molecule type" value="Genomic_DNA"/>
</dbReference>
<dbReference type="STRING" id="391625.PPSIR1_02526"/>
<protein>
    <submittedName>
        <fullName evidence="2">Uncharacterized protein</fullName>
    </submittedName>
</protein>
<organism evidence="2 3">
    <name type="scientific">Plesiocystis pacifica SIR-1</name>
    <dbReference type="NCBI Taxonomy" id="391625"/>
    <lineage>
        <taxon>Bacteria</taxon>
        <taxon>Pseudomonadati</taxon>
        <taxon>Myxococcota</taxon>
        <taxon>Polyangia</taxon>
        <taxon>Nannocystales</taxon>
        <taxon>Nannocystaceae</taxon>
        <taxon>Plesiocystis</taxon>
    </lineage>
</organism>
<dbReference type="AlphaFoldDB" id="A6G469"/>
<proteinExistence type="predicted"/>
<dbReference type="RefSeq" id="WP_006971518.1">
    <property type="nucleotide sequence ID" value="NZ_ABCS01000020.1"/>
</dbReference>
<feature type="region of interest" description="Disordered" evidence="1">
    <location>
        <begin position="9"/>
        <end position="127"/>
    </location>
</feature>
<feature type="compositionally biased region" description="Acidic residues" evidence="1">
    <location>
        <begin position="97"/>
        <end position="114"/>
    </location>
</feature>
<dbReference type="OrthoDB" id="5507216at2"/>
<comment type="caution">
    <text evidence="2">The sequence shown here is derived from an EMBL/GenBank/DDBJ whole genome shotgun (WGS) entry which is preliminary data.</text>
</comment>
<keyword evidence="3" id="KW-1185">Reference proteome</keyword>